<protein>
    <submittedName>
        <fullName evidence="3">Uncharacterized protein</fullName>
    </submittedName>
</protein>
<reference evidence="3" key="1">
    <citation type="submission" date="2021-01" db="EMBL/GenBank/DDBJ databases">
        <authorList>
            <consortium name="Genoscope - CEA"/>
            <person name="William W."/>
        </authorList>
    </citation>
    <scope>NUCLEOTIDE SEQUENCE</scope>
</reference>
<sequence>MDELNNRQTPKLRFRQQQGQQKAIESDPKQSQIGRLPSGQKNTIALPRLDSRTATQSLIMKDVDKEMNQLELSSKVRDLEIMMIDFKANIERRIQKTIEDNPQKFIQSIKQLESQEMHLWKQVNDKQIILQDAISQLRNQGEKNRDNLSQMILDLQKKQNDQELKLSAMINQQEGIELKLNVSKPIPVQPISDNIEVKLLREAFNNEKTHRDAIIEDLQRQWQDVHYRVVKQESDFYNKLKQQREEFLDQNEKTKVSIKALDNMKLLKINQDQDYIKNLIGSVENRIADEVERRLKSEFDQRNQLENKIQAFKEEIRNDEKQILLGEQKFMKQMHDSVSSLNQIIKNTKEQLEANLAASQTIVTENIKSISKTVDMIRESSLAKVALIEQGQKELNFRVGETRQMMHEHANLINNSLQKEFSKQQELLQNYESQMQKSVEIQNKLLNDERILNEDWKKQFAQKNLVIFTEVSTNLKNIKGEQLKDKNEFQENLKKMSHEVDNNDKKYLQLMKNLDNKVTQGLSSQEFKLDQLRIELSEIIKNIQLQYNIQLHEQIQFAIETAKKDATQQVLESSQQINERITREIEMADQQTNAKLDSLSIQMKDLIRNREEYILQRLQSMIDEEKELRQRLQELIEKYGDMVRKLKEDLDYEIQLLRKDQDEKLDEAISKIEKELQFKLKDIERQLKQDIQNSENKMTQNLEVLSIEINKNITQVKLYMDKQVNNIKSYVQSELDQTKHDLKMMIKQIEDDVFKLRIWTIQQMEKMDLAMREIHIQIQSEMYLDRMYTITTLENFQDHLINIVNKEKQDRLQWQFLMENQLNQLDISLNNKIDSVQNNLQQQLDDATSEFKQTVQTLKEQVNQQFQKLKEDFNQELHDMHEQIKDAAKDLEDKINQQMNKMDEEFFQKLTQFKNDVETQFQEMAEKNKQDLQDLFDEISLKLAQLRTDTQNGLTQVVQLQISSGNQLKLQIDQSFAYFQSKFYLTEQIRQANEELDKERHTGIIGKLQLLVKEMERLEEKKNQIKKDLNDFIKGVQNNFNNITDAIKAHGQFLNELDAKLTIELMLQSTINEAQEYNLQAQLIEINKSSDAKIQELEEKFSNFDNTIHNQLGQIQEDQEETNNKFEKELDKHKIQINSQEESLKTQDEQLKIQEEQLKLSFLQLQQIVGNVQLMKTMNGAMEINLSEYVKTQIEQTLELILKNNQTNLNNMSKQEQNIKLLIDAKNDQQSQNLKLISDDVSKLINDLSLLTQDIDSQFTQFNDKISKLEIQGKDDSNMVNYGIALEAYKKDLMQEINRLQNQIDNLGQSVAIQRQGNLDQTKPQSQQQQQQTQPSSDNKVKELEQRINNIKQELDTEIQSLNDQVRNLKSNKQSQSPISQQQTPNNKNQNTQQQLDLYQQEISRIDQDIVKLKNQFLARSSGSGDSTGNNQETKKLIEQMKIDSDQFEQYISQEVRALKKQLDSQDFNQNKGNPNGGVPQQQFEQFKVQVGEEIDKLEETIQKLGQDISNSKNQKPAGDAGGAGKGVSNKVTEGKIAQIDERVNIIEDRIQEIDKMMEDLEEMQKIVLEHEEKLQQRKK</sequence>
<name>A0A8S1NCB8_9CILI</name>
<feature type="compositionally biased region" description="Polar residues" evidence="2">
    <location>
        <begin position="15"/>
        <end position="41"/>
    </location>
</feature>
<dbReference type="OrthoDB" id="301590at2759"/>
<feature type="coiled-coil region" evidence="1">
    <location>
        <begin position="288"/>
        <end position="322"/>
    </location>
</feature>
<feature type="coiled-coil region" evidence="1">
    <location>
        <begin position="1544"/>
        <end position="1574"/>
    </location>
</feature>
<feature type="coiled-coil region" evidence="1">
    <location>
        <begin position="1008"/>
        <end position="1035"/>
    </location>
</feature>
<dbReference type="Proteomes" id="UP000692954">
    <property type="component" value="Unassembled WGS sequence"/>
</dbReference>
<proteinExistence type="predicted"/>
<feature type="compositionally biased region" description="Low complexity" evidence="2">
    <location>
        <begin position="1374"/>
        <end position="1393"/>
    </location>
</feature>
<gene>
    <name evidence="3" type="ORF">PSON_ATCC_30995.1.T0550225</name>
</gene>
<evidence type="ECO:0000256" key="2">
    <source>
        <dbReference type="SAM" id="MobiDB-lite"/>
    </source>
</evidence>
<feature type="region of interest" description="Disordered" evidence="2">
    <location>
        <begin position="1"/>
        <end position="41"/>
    </location>
</feature>
<feature type="region of interest" description="Disordered" evidence="2">
    <location>
        <begin position="1369"/>
        <end position="1393"/>
    </location>
</feature>
<feature type="compositionally biased region" description="Low complexity" evidence="2">
    <location>
        <begin position="1321"/>
        <end position="1337"/>
    </location>
</feature>
<keyword evidence="1" id="KW-0175">Coiled coil</keyword>
<organism evidence="3 4">
    <name type="scientific">Paramecium sonneborni</name>
    <dbReference type="NCBI Taxonomy" id="65129"/>
    <lineage>
        <taxon>Eukaryota</taxon>
        <taxon>Sar</taxon>
        <taxon>Alveolata</taxon>
        <taxon>Ciliophora</taxon>
        <taxon>Intramacronucleata</taxon>
        <taxon>Oligohymenophorea</taxon>
        <taxon>Peniculida</taxon>
        <taxon>Parameciidae</taxon>
        <taxon>Paramecium</taxon>
    </lineage>
</organism>
<feature type="coiled-coil region" evidence="1">
    <location>
        <begin position="837"/>
        <end position="905"/>
    </location>
</feature>
<feature type="region of interest" description="Disordered" evidence="2">
    <location>
        <begin position="1508"/>
        <end position="1531"/>
    </location>
</feature>
<feature type="coiled-coil region" evidence="1">
    <location>
        <begin position="1080"/>
        <end position="1157"/>
    </location>
</feature>
<dbReference type="EMBL" id="CAJJDN010000055">
    <property type="protein sequence ID" value="CAD8090258.1"/>
    <property type="molecule type" value="Genomic_DNA"/>
</dbReference>
<feature type="coiled-coil region" evidence="1">
    <location>
        <begin position="571"/>
        <end position="693"/>
    </location>
</feature>
<evidence type="ECO:0000313" key="4">
    <source>
        <dbReference type="Proteomes" id="UP000692954"/>
    </source>
</evidence>
<comment type="caution">
    <text evidence="3">The sequence shown here is derived from an EMBL/GenBank/DDBJ whole genome shotgun (WGS) entry which is preliminary data.</text>
</comment>
<keyword evidence="4" id="KW-1185">Reference proteome</keyword>
<evidence type="ECO:0000256" key="1">
    <source>
        <dbReference type="SAM" id="Coils"/>
    </source>
</evidence>
<evidence type="ECO:0000313" key="3">
    <source>
        <dbReference type="EMBL" id="CAD8090258.1"/>
    </source>
</evidence>
<accession>A0A8S1NCB8</accession>
<feature type="region of interest" description="Disordered" evidence="2">
    <location>
        <begin position="1318"/>
        <end position="1341"/>
    </location>
</feature>